<dbReference type="Proteomes" id="UP000011991">
    <property type="component" value="Unassembled WGS sequence"/>
</dbReference>
<proteinExistence type="predicted"/>
<dbReference type="AlphaFoldDB" id="M5RBA1"/>
<evidence type="ECO:0000313" key="1">
    <source>
        <dbReference type="EMBL" id="EMI16763.1"/>
    </source>
</evidence>
<comment type="caution">
    <text evidence="1">The sequence shown here is derived from an EMBL/GenBank/DDBJ whole genome shotgun (WGS) entry which is preliminary data.</text>
</comment>
<accession>M5RBA1</accession>
<dbReference type="EMBL" id="ANOG01000915">
    <property type="protein sequence ID" value="EMI16763.1"/>
    <property type="molecule type" value="Genomic_DNA"/>
</dbReference>
<keyword evidence="2" id="KW-1185">Reference proteome</keyword>
<reference evidence="1 2" key="1">
    <citation type="journal article" date="2013" name="Mar. Genomics">
        <title>Expression of sulfatases in Rhodopirellula baltica and the diversity of sulfatases in the genus Rhodopirellula.</title>
        <authorList>
            <person name="Wegner C.E."/>
            <person name="Richter-Heitmann T."/>
            <person name="Klindworth A."/>
            <person name="Klockow C."/>
            <person name="Richter M."/>
            <person name="Achstetter T."/>
            <person name="Glockner F.O."/>
            <person name="Harder J."/>
        </authorList>
    </citation>
    <scope>NUCLEOTIDE SEQUENCE [LARGE SCALE GENOMIC DNA]</scope>
    <source>
        <strain evidence="1 2">SM1</strain>
    </source>
</reference>
<protein>
    <submittedName>
        <fullName evidence="1">Uncharacterized protein</fullName>
    </submittedName>
</protein>
<gene>
    <name evidence="1" type="ORF">RMSM_06312</name>
</gene>
<evidence type="ECO:0000313" key="2">
    <source>
        <dbReference type="Proteomes" id="UP000011991"/>
    </source>
</evidence>
<sequence length="47" mass="4548">MRSDDDVAGDDCGDVDADVDWGLGASFASIGESCGSASLVIAVAVAG</sequence>
<organism evidence="1 2">
    <name type="scientific">Rhodopirellula maiorica SM1</name>
    <dbReference type="NCBI Taxonomy" id="1265738"/>
    <lineage>
        <taxon>Bacteria</taxon>
        <taxon>Pseudomonadati</taxon>
        <taxon>Planctomycetota</taxon>
        <taxon>Planctomycetia</taxon>
        <taxon>Pirellulales</taxon>
        <taxon>Pirellulaceae</taxon>
        <taxon>Novipirellula</taxon>
    </lineage>
</organism>
<name>M5RBA1_9BACT</name>
<dbReference type="PATRIC" id="fig|1265738.3.peg.6293"/>